<keyword evidence="2" id="KW-0560">Oxidoreductase</keyword>
<dbReference type="Gene3D" id="3.90.25.10">
    <property type="entry name" value="UDP-galactose 4-epimerase, domain 1"/>
    <property type="match status" value="1"/>
</dbReference>
<comment type="caution">
    <text evidence="2">The sequence shown here is derived from an EMBL/GenBank/DDBJ whole genome shotgun (WGS) entry which is preliminary data.</text>
</comment>
<dbReference type="InterPro" id="IPR036291">
    <property type="entry name" value="NAD(P)-bd_dom_sf"/>
</dbReference>
<keyword evidence="3" id="KW-1185">Reference proteome</keyword>
<proteinExistence type="predicted"/>
<reference evidence="2 3" key="1">
    <citation type="submission" date="2018-10" db="EMBL/GenBank/DDBJ databases">
        <title>Co-occurring genomic capacity for anaerobic methane metabolism and dissimilatory sulfite reduction discovered in the Korarchaeota.</title>
        <authorList>
            <person name="Mckay L.J."/>
            <person name="Dlakic M."/>
            <person name="Fields M.W."/>
            <person name="Delmont T.O."/>
            <person name="Eren A.M."/>
            <person name="Jay Z.J."/>
            <person name="Klingelsmith K.B."/>
            <person name="Rusch D.B."/>
            <person name="Inskeep W.P."/>
        </authorList>
    </citation>
    <scope>NUCLEOTIDE SEQUENCE [LARGE SCALE GENOMIC DNA]</scope>
    <source>
        <strain evidence="2 3">MDKW</strain>
    </source>
</reference>
<dbReference type="Pfam" id="PF04321">
    <property type="entry name" value="RmlD_sub_bind"/>
    <property type="match status" value="1"/>
</dbReference>
<dbReference type="EMBL" id="RCOS01000031">
    <property type="protein sequence ID" value="RSN77488.1"/>
    <property type="molecule type" value="Genomic_DNA"/>
</dbReference>
<dbReference type="InterPro" id="IPR005913">
    <property type="entry name" value="dTDP_dehydrorham_reduct"/>
</dbReference>
<dbReference type="PANTHER" id="PTHR10491">
    <property type="entry name" value="DTDP-4-DEHYDRORHAMNOSE REDUCTASE"/>
    <property type="match status" value="1"/>
</dbReference>
<evidence type="ECO:0000313" key="3">
    <source>
        <dbReference type="Proteomes" id="UP000277582"/>
    </source>
</evidence>
<dbReference type="GO" id="GO:0008831">
    <property type="term" value="F:dTDP-4-dehydrorhamnose reductase activity"/>
    <property type="evidence" value="ECO:0007669"/>
    <property type="project" value="UniProtKB-EC"/>
</dbReference>
<dbReference type="GO" id="GO:0005829">
    <property type="term" value="C:cytosol"/>
    <property type="evidence" value="ECO:0007669"/>
    <property type="project" value="TreeGrafter"/>
</dbReference>
<organism evidence="2 3">
    <name type="scientific">Candidatus Methanodesulfokora washburnensis</name>
    <dbReference type="NCBI Taxonomy" id="2478471"/>
    <lineage>
        <taxon>Archaea</taxon>
        <taxon>Thermoproteota</taxon>
        <taxon>Candidatus Korarchaeia</taxon>
        <taxon>Candidatus Korarchaeia incertae sedis</taxon>
        <taxon>Candidatus Methanodesulfokora</taxon>
    </lineage>
</organism>
<gene>
    <name evidence="2" type="primary">rfbD</name>
    <name evidence="2" type="ORF">D6D85_02515</name>
</gene>
<feature type="domain" description="RmlD-like substrate binding" evidence="1">
    <location>
        <begin position="1"/>
        <end position="278"/>
    </location>
</feature>
<sequence>MRIAVVGSTGQLGTDLMRVMQGHHEAIGLTHEDIEVTEYESCLVLKKYDPDVIINTAAFHKTDQCEEEPLRAFLVNAIGARNLASISRELDATIVYISTDYVFDGLKNAPYTEEDVPNPVNTYGISKLAGEFYTKQNPKHYIIRVASLFGVAGARGKGGNFVETMITKALNREIISVVDDMWMSPTCTKDAALIIRRILEEGLPYGVYHATNKGYCTWFQFAQEIFRLMGLAPEIRPIKTDQLQAKARRPKFSALESVKLPKYGIEVRNWRESLREYLLEKGHLVLNKKPDFGT</sequence>
<protein>
    <submittedName>
        <fullName evidence="2">dTDP-4-dehydrorhamnose reductase</fullName>
        <ecNumber evidence="2">1.1.1.133</ecNumber>
    </submittedName>
</protein>
<dbReference type="NCBIfam" id="TIGR01214">
    <property type="entry name" value="rmlD"/>
    <property type="match status" value="1"/>
</dbReference>
<dbReference type="EC" id="1.1.1.133" evidence="2"/>
<evidence type="ECO:0000259" key="1">
    <source>
        <dbReference type="Pfam" id="PF04321"/>
    </source>
</evidence>
<name>A0A429GUH3_9CREN</name>
<evidence type="ECO:0000313" key="2">
    <source>
        <dbReference type="EMBL" id="RSN77488.1"/>
    </source>
</evidence>
<dbReference type="Proteomes" id="UP000277582">
    <property type="component" value="Unassembled WGS sequence"/>
</dbReference>
<dbReference type="PANTHER" id="PTHR10491:SF4">
    <property type="entry name" value="METHIONINE ADENOSYLTRANSFERASE 2 SUBUNIT BETA"/>
    <property type="match status" value="1"/>
</dbReference>
<dbReference type="RefSeq" id="WP_125670488.1">
    <property type="nucleotide sequence ID" value="NZ_RCOS01000031.1"/>
</dbReference>
<dbReference type="Gene3D" id="3.40.50.720">
    <property type="entry name" value="NAD(P)-binding Rossmann-like Domain"/>
    <property type="match status" value="1"/>
</dbReference>
<dbReference type="SUPFAM" id="SSF51735">
    <property type="entry name" value="NAD(P)-binding Rossmann-fold domains"/>
    <property type="match status" value="1"/>
</dbReference>
<dbReference type="InterPro" id="IPR029903">
    <property type="entry name" value="RmlD-like-bd"/>
</dbReference>
<dbReference type="CDD" id="cd05254">
    <property type="entry name" value="dTDP_HR_like_SDR_e"/>
    <property type="match status" value="1"/>
</dbReference>
<dbReference type="AlphaFoldDB" id="A0A429GUH3"/>
<accession>A0A429GUH3</accession>
<dbReference type="OrthoDB" id="4907at2157"/>
<dbReference type="GO" id="GO:0019305">
    <property type="term" value="P:dTDP-rhamnose biosynthetic process"/>
    <property type="evidence" value="ECO:0007669"/>
    <property type="project" value="TreeGrafter"/>
</dbReference>